<dbReference type="EMBL" id="SRID01000475">
    <property type="protein sequence ID" value="TGA88855.1"/>
    <property type="molecule type" value="Genomic_DNA"/>
</dbReference>
<dbReference type="Proteomes" id="UP000297948">
    <property type="component" value="Unassembled WGS sequence"/>
</dbReference>
<evidence type="ECO:0000313" key="2">
    <source>
        <dbReference type="EMBL" id="TGA88855.1"/>
    </source>
</evidence>
<organism evidence="2 3">
    <name type="scientific">Streptomyces palmae</name>
    <dbReference type="NCBI Taxonomy" id="1701085"/>
    <lineage>
        <taxon>Bacteria</taxon>
        <taxon>Bacillati</taxon>
        <taxon>Actinomycetota</taxon>
        <taxon>Actinomycetes</taxon>
        <taxon>Kitasatosporales</taxon>
        <taxon>Streptomycetaceae</taxon>
        <taxon>Streptomyces</taxon>
    </lineage>
</organism>
<dbReference type="InterPro" id="IPR050266">
    <property type="entry name" value="AB_hydrolase_sf"/>
</dbReference>
<name>A0A4Z0FZT6_9ACTN</name>
<gene>
    <name evidence="2" type="ORF">E4099_29470</name>
</gene>
<dbReference type="InterPro" id="IPR029058">
    <property type="entry name" value="AB_hydrolase_fold"/>
</dbReference>
<dbReference type="OrthoDB" id="9785847at2"/>
<evidence type="ECO:0000259" key="1">
    <source>
        <dbReference type="Pfam" id="PF00561"/>
    </source>
</evidence>
<dbReference type="PRINTS" id="PR00111">
    <property type="entry name" value="ABHYDROLASE"/>
</dbReference>
<protein>
    <submittedName>
        <fullName evidence="2">Alpha/beta fold hydrolase</fullName>
    </submittedName>
</protein>
<proteinExistence type="predicted"/>
<dbReference type="Gene3D" id="3.40.50.1820">
    <property type="entry name" value="alpha/beta hydrolase"/>
    <property type="match status" value="1"/>
</dbReference>
<dbReference type="GO" id="GO:0016787">
    <property type="term" value="F:hydrolase activity"/>
    <property type="evidence" value="ECO:0007669"/>
    <property type="project" value="UniProtKB-KW"/>
</dbReference>
<dbReference type="Pfam" id="PF00561">
    <property type="entry name" value="Abhydrolase_1"/>
    <property type="match status" value="1"/>
</dbReference>
<accession>A0A4Z0FZT6</accession>
<dbReference type="PANTHER" id="PTHR43798">
    <property type="entry name" value="MONOACYLGLYCEROL LIPASE"/>
    <property type="match status" value="1"/>
</dbReference>
<dbReference type="InterPro" id="IPR000073">
    <property type="entry name" value="AB_hydrolase_1"/>
</dbReference>
<dbReference type="InterPro" id="IPR000639">
    <property type="entry name" value="Epox_hydrolase-like"/>
</dbReference>
<evidence type="ECO:0000313" key="3">
    <source>
        <dbReference type="Proteomes" id="UP000297948"/>
    </source>
</evidence>
<dbReference type="PRINTS" id="PR00412">
    <property type="entry name" value="EPOXHYDRLASE"/>
</dbReference>
<keyword evidence="2" id="KW-0378">Hydrolase</keyword>
<dbReference type="SUPFAM" id="SSF53474">
    <property type="entry name" value="alpha/beta-Hydrolases"/>
    <property type="match status" value="1"/>
</dbReference>
<sequence length="277" mass="29828">MDSALVGGIAVEYQDEGPRQAAPPLLLVHGHPFDRSMWRPQITEAARAGHRVIAPDLRGYGGSEVVPGTTLLSDFATDLAGLLDHLGIDRVALGGLSMGGQIVMEFQRLFPDRVSGLLLADTAAEPETDQGRAARHAMADRLLREGMAPYAEEVLDKMISPEAIRTLPQVATHVRLMMGSTAPQGAAAALRGRAARPDYRPVLAQAAVPTLVVVGSEDRFTPLRDAETIRDLVPGAELAVIEGAAHMPNLERPAEFTAHLLRFLDRVRRHEGNPARS</sequence>
<reference evidence="2 3" key="1">
    <citation type="submission" date="2019-03" db="EMBL/GenBank/DDBJ databases">
        <authorList>
            <person name="Gonzalez-Pimentel J.L."/>
        </authorList>
    </citation>
    <scope>NUCLEOTIDE SEQUENCE [LARGE SCALE GENOMIC DNA]</scope>
    <source>
        <strain evidence="2 3">JCM 31289</strain>
    </source>
</reference>
<dbReference type="RefSeq" id="WP_135342164.1">
    <property type="nucleotide sequence ID" value="NZ_JBHLTX010000017.1"/>
</dbReference>
<dbReference type="AlphaFoldDB" id="A0A4Z0FZT6"/>
<keyword evidence="3" id="KW-1185">Reference proteome</keyword>
<comment type="caution">
    <text evidence="2">The sequence shown here is derived from an EMBL/GenBank/DDBJ whole genome shotgun (WGS) entry which is preliminary data.</text>
</comment>
<feature type="domain" description="AB hydrolase-1" evidence="1">
    <location>
        <begin position="23"/>
        <end position="253"/>
    </location>
</feature>